<proteinExistence type="predicted"/>
<protein>
    <submittedName>
        <fullName evidence="1">Cof-type HAD-IIB family hydrolase</fullName>
    </submittedName>
</protein>
<dbReference type="GO" id="GO:0016791">
    <property type="term" value="F:phosphatase activity"/>
    <property type="evidence" value="ECO:0007669"/>
    <property type="project" value="TreeGrafter"/>
</dbReference>
<gene>
    <name evidence="1" type="ORF">WDJ50_01535</name>
</gene>
<dbReference type="EMBL" id="CP149782">
    <property type="protein sequence ID" value="WYF44825.1"/>
    <property type="molecule type" value="Genomic_DNA"/>
</dbReference>
<dbReference type="Gene3D" id="3.30.1240.10">
    <property type="match status" value="1"/>
</dbReference>
<keyword evidence="1" id="KW-0378">Hydrolase</keyword>
<dbReference type="GO" id="GO:0005829">
    <property type="term" value="C:cytosol"/>
    <property type="evidence" value="ECO:0007669"/>
    <property type="project" value="TreeGrafter"/>
</dbReference>
<organism evidence="1">
    <name type="scientific">Deinococcus sp. VB142</name>
    <dbReference type="NCBI Taxonomy" id="3112952"/>
    <lineage>
        <taxon>Bacteria</taxon>
        <taxon>Thermotogati</taxon>
        <taxon>Deinococcota</taxon>
        <taxon>Deinococci</taxon>
        <taxon>Deinococcales</taxon>
        <taxon>Deinococcaceae</taxon>
        <taxon>Deinococcus</taxon>
    </lineage>
</organism>
<dbReference type="InterPro" id="IPR023214">
    <property type="entry name" value="HAD_sf"/>
</dbReference>
<dbReference type="GO" id="GO:0000287">
    <property type="term" value="F:magnesium ion binding"/>
    <property type="evidence" value="ECO:0007669"/>
    <property type="project" value="TreeGrafter"/>
</dbReference>
<accession>A0AAU6Q363</accession>
<dbReference type="SUPFAM" id="SSF56784">
    <property type="entry name" value="HAD-like"/>
    <property type="match status" value="1"/>
</dbReference>
<dbReference type="PANTHER" id="PTHR10000">
    <property type="entry name" value="PHOSPHOSERINE PHOSPHATASE"/>
    <property type="match status" value="1"/>
</dbReference>
<dbReference type="Gene3D" id="3.40.50.1000">
    <property type="entry name" value="HAD superfamily/HAD-like"/>
    <property type="match status" value="1"/>
</dbReference>
<evidence type="ECO:0000313" key="1">
    <source>
        <dbReference type="EMBL" id="WYF44825.1"/>
    </source>
</evidence>
<dbReference type="InterPro" id="IPR036412">
    <property type="entry name" value="HAD-like_sf"/>
</dbReference>
<name>A0AAU6Q363_9DEIO</name>
<dbReference type="Pfam" id="PF08282">
    <property type="entry name" value="Hydrolase_3"/>
    <property type="match status" value="1"/>
</dbReference>
<dbReference type="NCBIfam" id="TIGR00099">
    <property type="entry name" value="Cof-subfamily"/>
    <property type="match status" value="1"/>
</dbReference>
<dbReference type="AlphaFoldDB" id="A0AAU6Q363"/>
<sequence length="269" mass="28388">MLGMICVDVDGTLIGSDNQVRDDVWAALEDARAQGVRLVLCSGRPAFGNALAYAQRLDPDGWHVFQNGASIINVQPGAGAPGQSLSSHFPAGTLPDLLARARQTGRLLEVYTDTDYGFTLPGEYAEVHARLLGVPYVVRTPEDLSGTVVRVQWVVPLSQEAEILAEPHEGLDLHPSSSPAMPGVSFISATAAGTSKGSAVQRIAQEYGLTLDRVMMVGDAENDVTALRMVGHPVAMGNADQHARAAARYQVAHVDEGGLAEAVALALTL</sequence>
<dbReference type="PROSITE" id="PS01229">
    <property type="entry name" value="COF_2"/>
    <property type="match status" value="1"/>
</dbReference>
<dbReference type="RefSeq" id="WP_339096006.1">
    <property type="nucleotide sequence ID" value="NZ_CP149782.1"/>
</dbReference>
<reference evidence="1" key="1">
    <citation type="submission" date="2024-03" db="EMBL/GenBank/DDBJ databases">
        <title>Deinococcus weizhi sp. nov., isolated from human skin.</title>
        <authorList>
            <person name="Wei Z."/>
            <person name="Tian F."/>
            <person name="Yang C."/>
            <person name="Xin L.T."/>
            <person name="Wen Z.J."/>
            <person name="Lan K.C."/>
            <person name="Yu L."/>
            <person name="Zhe W."/>
            <person name="Dan F.D."/>
            <person name="Jun W."/>
            <person name="Rui Z."/>
            <person name="Yong X.J."/>
            <person name="Ting Y."/>
            <person name="Wei X."/>
            <person name="Xu Z.G."/>
            <person name="Xin Z."/>
            <person name="Dong F.G."/>
            <person name="Ni X.M."/>
            <person name="Zheng M.G."/>
            <person name="Chun Y."/>
            <person name="Qian W.X."/>
        </authorList>
    </citation>
    <scope>NUCLEOTIDE SEQUENCE</scope>
    <source>
        <strain evidence="1">VB142</strain>
    </source>
</reference>
<dbReference type="PANTHER" id="PTHR10000:SF8">
    <property type="entry name" value="HAD SUPERFAMILY HYDROLASE-LIKE, TYPE 3"/>
    <property type="match status" value="1"/>
</dbReference>
<dbReference type="InterPro" id="IPR000150">
    <property type="entry name" value="Cof"/>
</dbReference>